<accession>A0AAV3PCL4</accession>
<organism evidence="1 2">
    <name type="scientific">Lithospermum erythrorhizon</name>
    <name type="common">Purple gromwell</name>
    <name type="synonym">Lithospermum officinale var. erythrorhizon</name>
    <dbReference type="NCBI Taxonomy" id="34254"/>
    <lineage>
        <taxon>Eukaryota</taxon>
        <taxon>Viridiplantae</taxon>
        <taxon>Streptophyta</taxon>
        <taxon>Embryophyta</taxon>
        <taxon>Tracheophyta</taxon>
        <taxon>Spermatophyta</taxon>
        <taxon>Magnoliopsida</taxon>
        <taxon>eudicotyledons</taxon>
        <taxon>Gunneridae</taxon>
        <taxon>Pentapetalae</taxon>
        <taxon>asterids</taxon>
        <taxon>lamiids</taxon>
        <taxon>Boraginales</taxon>
        <taxon>Boraginaceae</taxon>
        <taxon>Boraginoideae</taxon>
        <taxon>Lithospermeae</taxon>
        <taxon>Lithospermum</taxon>
    </lineage>
</organism>
<proteinExistence type="predicted"/>
<evidence type="ECO:0000313" key="1">
    <source>
        <dbReference type="EMBL" id="GAA0149384.1"/>
    </source>
</evidence>
<dbReference type="SUPFAM" id="SSF54001">
    <property type="entry name" value="Cysteine proteinases"/>
    <property type="match status" value="1"/>
</dbReference>
<name>A0AAV3PCL4_LITER</name>
<evidence type="ECO:0000313" key="2">
    <source>
        <dbReference type="Proteomes" id="UP001454036"/>
    </source>
</evidence>
<dbReference type="EMBL" id="BAABME010001395">
    <property type="protein sequence ID" value="GAA0149384.1"/>
    <property type="molecule type" value="Genomic_DNA"/>
</dbReference>
<gene>
    <name evidence="1" type="ORF">LIER_08572</name>
</gene>
<dbReference type="AlphaFoldDB" id="A0AAV3PCL4"/>
<dbReference type="Proteomes" id="UP001454036">
    <property type="component" value="Unassembled WGS sequence"/>
</dbReference>
<sequence length="87" mass="10303">MNKQGLDQATESASTCPKQDLERDYCGYYVCLFIENILESETTTFPTAYVHKRRCKTFSDDRIEHVQREWYGYLYNRFLKDIVNSSA</sequence>
<dbReference type="InterPro" id="IPR038765">
    <property type="entry name" value="Papain-like_cys_pep_sf"/>
</dbReference>
<protein>
    <submittedName>
        <fullName evidence="1">Uncharacterized protein</fullName>
    </submittedName>
</protein>
<comment type="caution">
    <text evidence="1">The sequence shown here is derived from an EMBL/GenBank/DDBJ whole genome shotgun (WGS) entry which is preliminary data.</text>
</comment>
<reference evidence="1 2" key="1">
    <citation type="submission" date="2024-01" db="EMBL/GenBank/DDBJ databases">
        <title>The complete chloroplast genome sequence of Lithospermum erythrorhizon: insights into the phylogenetic relationship among Boraginaceae species and the maternal lineages of purple gromwells.</title>
        <authorList>
            <person name="Okada T."/>
            <person name="Watanabe K."/>
        </authorList>
    </citation>
    <scope>NUCLEOTIDE SEQUENCE [LARGE SCALE GENOMIC DNA]</scope>
</reference>
<keyword evidence="2" id="KW-1185">Reference proteome</keyword>